<feature type="non-terminal residue" evidence="2">
    <location>
        <position position="1"/>
    </location>
</feature>
<sequence length="74" mass="8046">VVQVGGNGLKPQSTPVPQPAFHRTLPATRRCIPHFEQLPKGGSLFITLLLIIFLGTLHVGCTRPAFCELEAAFH</sequence>
<proteinExistence type="predicted"/>
<dbReference type="EMBL" id="JACEIK010009574">
    <property type="protein sequence ID" value="MCE3052421.1"/>
    <property type="molecule type" value="Genomic_DNA"/>
</dbReference>
<keyword evidence="1" id="KW-0812">Transmembrane</keyword>
<accession>A0ABS8WR89</accession>
<evidence type="ECO:0000313" key="2">
    <source>
        <dbReference type="EMBL" id="MCE3052421.1"/>
    </source>
</evidence>
<organism evidence="2 3">
    <name type="scientific">Datura stramonium</name>
    <name type="common">Jimsonweed</name>
    <name type="synonym">Common thornapple</name>
    <dbReference type="NCBI Taxonomy" id="4076"/>
    <lineage>
        <taxon>Eukaryota</taxon>
        <taxon>Viridiplantae</taxon>
        <taxon>Streptophyta</taxon>
        <taxon>Embryophyta</taxon>
        <taxon>Tracheophyta</taxon>
        <taxon>Spermatophyta</taxon>
        <taxon>Magnoliopsida</taxon>
        <taxon>eudicotyledons</taxon>
        <taxon>Gunneridae</taxon>
        <taxon>Pentapetalae</taxon>
        <taxon>asterids</taxon>
        <taxon>lamiids</taxon>
        <taxon>Solanales</taxon>
        <taxon>Solanaceae</taxon>
        <taxon>Solanoideae</taxon>
        <taxon>Datureae</taxon>
        <taxon>Datura</taxon>
    </lineage>
</organism>
<name>A0ABS8WR89_DATST</name>
<protein>
    <submittedName>
        <fullName evidence="2">Uncharacterized protein</fullName>
    </submittedName>
</protein>
<evidence type="ECO:0000256" key="1">
    <source>
        <dbReference type="SAM" id="Phobius"/>
    </source>
</evidence>
<feature type="non-terminal residue" evidence="2">
    <location>
        <position position="74"/>
    </location>
</feature>
<keyword evidence="3" id="KW-1185">Reference proteome</keyword>
<keyword evidence="1" id="KW-0472">Membrane</keyword>
<reference evidence="2 3" key="1">
    <citation type="journal article" date="2021" name="BMC Genomics">
        <title>Datura genome reveals duplications of psychoactive alkaloid biosynthetic genes and high mutation rate following tissue culture.</title>
        <authorList>
            <person name="Rajewski A."/>
            <person name="Carter-House D."/>
            <person name="Stajich J."/>
            <person name="Litt A."/>
        </authorList>
    </citation>
    <scope>NUCLEOTIDE SEQUENCE [LARGE SCALE GENOMIC DNA]</scope>
    <source>
        <strain evidence="2">AR-01</strain>
    </source>
</reference>
<feature type="transmembrane region" description="Helical" evidence="1">
    <location>
        <begin position="43"/>
        <end position="61"/>
    </location>
</feature>
<evidence type="ECO:0000313" key="3">
    <source>
        <dbReference type="Proteomes" id="UP000823775"/>
    </source>
</evidence>
<gene>
    <name evidence="2" type="ORF">HAX54_052575</name>
</gene>
<dbReference type="Proteomes" id="UP000823775">
    <property type="component" value="Unassembled WGS sequence"/>
</dbReference>
<comment type="caution">
    <text evidence="2">The sequence shown here is derived from an EMBL/GenBank/DDBJ whole genome shotgun (WGS) entry which is preliminary data.</text>
</comment>
<keyword evidence="1" id="KW-1133">Transmembrane helix</keyword>